<accession>A0AAV3UIN4</accession>
<keyword evidence="1" id="KW-0812">Transmembrane</keyword>
<proteinExistence type="predicted"/>
<comment type="caution">
    <text evidence="2">The sequence shown here is derived from an EMBL/GenBank/DDBJ whole genome shotgun (WGS) entry which is preliminary data.</text>
</comment>
<evidence type="ECO:0000313" key="2">
    <source>
        <dbReference type="EMBL" id="GAA5052378.1"/>
    </source>
</evidence>
<feature type="transmembrane region" description="Helical" evidence="1">
    <location>
        <begin position="47"/>
        <end position="80"/>
    </location>
</feature>
<keyword evidence="1" id="KW-0472">Membrane</keyword>
<keyword evidence="1" id="KW-1133">Transmembrane helix</keyword>
<protein>
    <submittedName>
        <fullName evidence="2">Uncharacterized protein</fullName>
    </submittedName>
</protein>
<organism evidence="2 3">
    <name type="scientific">Haladaptatus pallidirubidus</name>
    <dbReference type="NCBI Taxonomy" id="1008152"/>
    <lineage>
        <taxon>Archaea</taxon>
        <taxon>Methanobacteriati</taxon>
        <taxon>Methanobacteriota</taxon>
        <taxon>Stenosarchaea group</taxon>
        <taxon>Halobacteria</taxon>
        <taxon>Halobacteriales</taxon>
        <taxon>Haladaptataceae</taxon>
        <taxon>Haladaptatus</taxon>
    </lineage>
</organism>
<evidence type="ECO:0000313" key="3">
    <source>
        <dbReference type="Proteomes" id="UP001501729"/>
    </source>
</evidence>
<sequence length="147" mass="16092">MPRLNDAELIEQPRRDLVAPTETTSDAVQMLDATTKYFDWGFVVVEVVIVGSAVAMVVLAIEIVCVSMLVLVVVGVSSLLSNPIPPRQPAKMFGYGANILSALEKPVPPSSGMRVHIRWSSSLVKSLISQLQRRKWATIVNTLNTTF</sequence>
<reference evidence="2 3" key="1">
    <citation type="journal article" date="2019" name="Int. J. Syst. Evol. Microbiol.">
        <title>The Global Catalogue of Microorganisms (GCM) 10K type strain sequencing project: providing services to taxonomists for standard genome sequencing and annotation.</title>
        <authorList>
            <consortium name="The Broad Institute Genomics Platform"/>
            <consortium name="The Broad Institute Genome Sequencing Center for Infectious Disease"/>
            <person name="Wu L."/>
            <person name="Ma J."/>
        </authorList>
    </citation>
    <scope>NUCLEOTIDE SEQUENCE [LARGE SCALE GENOMIC DNA]</scope>
    <source>
        <strain evidence="2 3">JCM 17504</strain>
    </source>
</reference>
<dbReference type="EMBL" id="BAABKX010000012">
    <property type="protein sequence ID" value="GAA5052378.1"/>
    <property type="molecule type" value="Genomic_DNA"/>
</dbReference>
<gene>
    <name evidence="2" type="ORF">GCM10025751_28500</name>
</gene>
<dbReference type="AlphaFoldDB" id="A0AAV3UIN4"/>
<name>A0AAV3UIN4_9EURY</name>
<evidence type="ECO:0000256" key="1">
    <source>
        <dbReference type="SAM" id="Phobius"/>
    </source>
</evidence>
<dbReference type="Proteomes" id="UP001501729">
    <property type="component" value="Unassembled WGS sequence"/>
</dbReference>
<keyword evidence="3" id="KW-1185">Reference proteome</keyword>